<dbReference type="PROSITE" id="PS50111">
    <property type="entry name" value="CHEMOTAXIS_TRANSDUC_2"/>
    <property type="match status" value="1"/>
</dbReference>
<organism evidence="10 11">
    <name type="scientific">Serratia sp. (strain ATCC 39006)</name>
    <name type="common">Prodigiosinella confusarubida</name>
    <dbReference type="NCBI Taxonomy" id="104623"/>
    <lineage>
        <taxon>Bacteria</taxon>
        <taxon>Pseudomonadati</taxon>
        <taxon>Pseudomonadota</taxon>
        <taxon>Gammaproteobacteria</taxon>
        <taxon>Enterobacterales</taxon>
        <taxon>Pectobacteriaceae</taxon>
        <taxon>Prodigiosinella</taxon>
    </lineage>
</organism>
<dbReference type="GO" id="GO:0005886">
    <property type="term" value="C:plasma membrane"/>
    <property type="evidence" value="ECO:0007669"/>
    <property type="project" value="TreeGrafter"/>
</dbReference>
<reference evidence="10 11" key="1">
    <citation type="journal article" date="2013" name="Genome Announc.">
        <title>Draft genome sequence of Serratia sp. strain ATCC 39006, a model bacterium for analysis of the biosynthesis and regulation of prodigiosin, a carbapenem, and gas vesicles.</title>
        <authorList>
            <person name="Fineran P.C."/>
            <person name="Iglesias Cans M.C."/>
            <person name="Ramsay J.P."/>
            <person name="Wilf N.M."/>
            <person name="Cossyleon D."/>
            <person name="McNeil M.B."/>
            <person name="Williamson N.R."/>
            <person name="Monson R.E."/>
            <person name="Becher S.A."/>
            <person name="Stanton J.A."/>
            <person name="Brugger K."/>
            <person name="Brown S.D."/>
            <person name="Salmond G.P."/>
        </authorList>
    </citation>
    <scope>NUCLEOTIDE SEQUENCE [LARGE SCALE GENOMIC DNA]</scope>
    <source>
        <strain evidence="10">ATCC 39006</strain>
        <strain evidence="11">ATCC 39006 / SC 11482</strain>
    </source>
</reference>
<evidence type="ECO:0000256" key="6">
    <source>
        <dbReference type="PROSITE-ProRule" id="PRU00284"/>
    </source>
</evidence>
<dbReference type="FunFam" id="1.10.287.950:FF:000001">
    <property type="entry name" value="Methyl-accepting chemotaxis sensory transducer"/>
    <property type="match status" value="1"/>
</dbReference>
<feature type="domain" description="Methyl-accepting transducer" evidence="8">
    <location>
        <begin position="277"/>
        <end position="506"/>
    </location>
</feature>
<keyword evidence="2" id="KW-0488">Methylation</keyword>
<keyword evidence="11" id="KW-1185">Reference proteome</keyword>
<reference evidence="10" key="2">
    <citation type="submission" date="2013-09" db="EMBL/GenBank/DDBJ databases">
        <authorList>
            <person name="Wang G."/>
            <person name="Yang Y."/>
            <person name="Su Y."/>
        </authorList>
    </citation>
    <scope>NUCLEOTIDE SEQUENCE</scope>
    <source>
        <strain evidence="10">ATCC 39006</strain>
    </source>
</reference>
<feature type="transmembrane region" description="Helical" evidence="7">
    <location>
        <begin position="12"/>
        <end position="34"/>
    </location>
</feature>
<evidence type="ECO:0000256" key="3">
    <source>
        <dbReference type="ARBA" id="ARBA00022500"/>
    </source>
</evidence>
<reference evidence="9 12" key="3">
    <citation type="submission" date="2017-11" db="EMBL/GenBank/DDBJ databases">
        <title>Complete genome sequence of Serratia sp. ATCC 39006 LacA.</title>
        <authorList>
            <person name="Hampton H.G."/>
            <person name="Jackson S.A."/>
            <person name="Jauregui R."/>
            <person name="Poulter G.T.M."/>
            <person name="Salmond G.P.C."/>
            <person name="Fineran P.C."/>
        </authorList>
    </citation>
    <scope>NUCLEOTIDE SEQUENCE [LARGE SCALE GENOMIC DNA]</scope>
    <source>
        <strain evidence="9 12">ATCC 39006</strain>
    </source>
</reference>
<keyword evidence="7" id="KW-1133">Transmembrane helix</keyword>
<evidence type="ECO:0000256" key="4">
    <source>
        <dbReference type="ARBA" id="ARBA00023224"/>
    </source>
</evidence>
<comment type="subcellular location">
    <subcellularLocation>
        <location evidence="1">Membrane</location>
    </subcellularLocation>
</comment>
<dbReference type="STRING" id="104623.Ser39006_01274"/>
<dbReference type="GO" id="GO:0006935">
    <property type="term" value="P:chemotaxis"/>
    <property type="evidence" value="ECO:0007669"/>
    <property type="project" value="UniProtKB-KW"/>
</dbReference>
<evidence type="ECO:0000259" key="8">
    <source>
        <dbReference type="PROSITE" id="PS50111"/>
    </source>
</evidence>
<dbReference type="PRINTS" id="PR00260">
    <property type="entry name" value="CHEMTRNSDUCR"/>
</dbReference>
<evidence type="ECO:0000313" key="10">
    <source>
        <dbReference type="EMBL" id="AUH06949.1"/>
    </source>
</evidence>
<dbReference type="SUPFAM" id="SSF58104">
    <property type="entry name" value="Methyl-accepting chemotaxis protein (MCP) signaling domain"/>
    <property type="match status" value="1"/>
</dbReference>
<dbReference type="RefSeq" id="WP_021014544.1">
    <property type="nucleotide sequence ID" value="NZ_CP025084.1"/>
</dbReference>
<keyword evidence="3" id="KW-0145">Chemotaxis</keyword>
<reference evidence="10" key="4">
    <citation type="submission" date="2017-11" db="EMBL/GenBank/DDBJ databases">
        <title>Complete genome sequence of Serratia sp. ATCC 39006.</title>
        <authorList>
            <person name="Hampton H.G."/>
            <person name="Jackson S.A."/>
            <person name="Jauregui R."/>
            <person name="Poulter G.T.M."/>
            <person name="Salmond G.P.C."/>
            <person name="Fineran P.C."/>
        </authorList>
    </citation>
    <scope>NUCLEOTIDE SEQUENCE</scope>
    <source>
        <strain evidence="10">ATCC 39006</strain>
    </source>
</reference>
<evidence type="ECO:0000313" key="11">
    <source>
        <dbReference type="Proteomes" id="UP000017700"/>
    </source>
</evidence>
<dbReference type="KEGG" id="sera:Ser39006_021175"/>
<keyword evidence="4 6" id="KW-0807">Transducer</keyword>
<evidence type="ECO:0000256" key="1">
    <source>
        <dbReference type="ARBA" id="ARBA00004370"/>
    </source>
</evidence>
<protein>
    <submittedName>
        <fullName evidence="10">Chemotaxis protein</fullName>
    </submittedName>
</protein>
<dbReference type="SMART" id="SM00283">
    <property type="entry name" value="MA"/>
    <property type="match status" value="1"/>
</dbReference>
<dbReference type="GO" id="GO:0004888">
    <property type="term" value="F:transmembrane signaling receptor activity"/>
    <property type="evidence" value="ECO:0007669"/>
    <property type="project" value="InterPro"/>
</dbReference>
<dbReference type="InterPro" id="IPR004089">
    <property type="entry name" value="MCPsignal_dom"/>
</dbReference>
<dbReference type="Proteomes" id="UP000233778">
    <property type="component" value="Chromosome"/>
</dbReference>
<sequence>MQFKNATVRTQLTLGFGILVAIVLAVAVLSVNSLGKANDRFKTHVQQVSARESLVNLILSGVKDSSLNIYGLVLVSEAADIEAGKKQVAAAEERTTAAIAQLQAAIAQHSDVTDKDRNFVAAIFKAEEAYQPIAQHIVELALDEKKAEAIDRMNRELRPQLITLLNTADQYLKYSKQQAKESLDTAQRAYQQTRLIFIIISLVALSLAVILGWIIIRALIRALGEEPAVLGQVVQRIASGDLSQVTGAKTAPQGSVLAAIGEMQEKLYQLVSQVAVSAESIVTASTEITMGNEDLSRRTEAQASSLEQTSASMEQLTATVKHNADNAHQGNLMANDASQVAQRGGTVVERVVSTMHEIASSSGKVTQIINVIESIAFQTNILALNAAVEAARAGEQGRGFAVVAGEVRTLAQRSATAAKEIKDLIGESVDRVNIGSKLVDEAGSTMQEVVNAVKGVNSLMAEITLASSEQHTGIDQVNKAVVQMDEATQQNAALVEQSAAAAESLKQQAHILLQGISEFDISRAGNLNGTTIAIR</sequence>
<dbReference type="GO" id="GO:0007165">
    <property type="term" value="P:signal transduction"/>
    <property type="evidence" value="ECO:0007669"/>
    <property type="project" value="UniProtKB-KW"/>
</dbReference>
<evidence type="ECO:0000313" key="12">
    <source>
        <dbReference type="Proteomes" id="UP000233778"/>
    </source>
</evidence>
<evidence type="ECO:0000256" key="5">
    <source>
        <dbReference type="ARBA" id="ARBA00029447"/>
    </source>
</evidence>
<dbReference type="PANTHER" id="PTHR43531:SF14">
    <property type="entry name" value="METHYL-ACCEPTING CHEMOTAXIS PROTEIN I-RELATED"/>
    <property type="match status" value="1"/>
</dbReference>
<dbReference type="Pfam" id="PF00015">
    <property type="entry name" value="MCPsignal"/>
    <property type="match status" value="1"/>
</dbReference>
<dbReference type="AlphaFoldDB" id="A0A2I5TQV1"/>
<evidence type="ECO:0000313" key="9">
    <source>
        <dbReference type="EMBL" id="AUH02634.1"/>
    </source>
</evidence>
<dbReference type="EMBL" id="CP025085">
    <property type="protein sequence ID" value="AUH02634.1"/>
    <property type="molecule type" value="Genomic_DNA"/>
</dbReference>
<gene>
    <name evidence="9" type="ORF">CWC46_21180</name>
    <name evidence="10" type="ORF">Ser39006_021175</name>
</gene>
<name>A0A2I5TQV1_SERS3</name>
<evidence type="ECO:0000256" key="7">
    <source>
        <dbReference type="SAM" id="Phobius"/>
    </source>
</evidence>
<dbReference type="PANTHER" id="PTHR43531">
    <property type="entry name" value="PROTEIN ICFG"/>
    <property type="match status" value="1"/>
</dbReference>
<keyword evidence="7" id="KW-0472">Membrane</keyword>
<dbReference type="Gene3D" id="1.10.287.950">
    <property type="entry name" value="Methyl-accepting chemotaxis protein"/>
    <property type="match status" value="1"/>
</dbReference>
<proteinExistence type="inferred from homology"/>
<dbReference type="Proteomes" id="UP000017700">
    <property type="component" value="Chromosome"/>
</dbReference>
<keyword evidence="7" id="KW-0812">Transmembrane</keyword>
<evidence type="ECO:0000256" key="2">
    <source>
        <dbReference type="ARBA" id="ARBA00022481"/>
    </source>
</evidence>
<accession>A0A2I5TQV1</accession>
<dbReference type="Pfam" id="PF12729">
    <property type="entry name" value="4HB_MCP_1"/>
    <property type="match status" value="1"/>
</dbReference>
<dbReference type="InterPro" id="IPR051310">
    <property type="entry name" value="MCP_chemotaxis"/>
</dbReference>
<comment type="similarity">
    <text evidence="5">Belongs to the methyl-accepting chemotaxis (MCP) protein family.</text>
</comment>
<dbReference type="CDD" id="cd11386">
    <property type="entry name" value="MCP_signal"/>
    <property type="match status" value="1"/>
</dbReference>
<dbReference type="OrthoDB" id="2489132at2"/>
<dbReference type="KEGG" id="serq:CWC46_21180"/>
<feature type="transmembrane region" description="Helical" evidence="7">
    <location>
        <begin position="195"/>
        <end position="216"/>
    </location>
</feature>
<dbReference type="InterPro" id="IPR024478">
    <property type="entry name" value="HlyB_4HB_MCP"/>
</dbReference>
<dbReference type="InterPro" id="IPR004090">
    <property type="entry name" value="Chemotax_Me-accpt_rcpt"/>
</dbReference>
<dbReference type="EMBL" id="CP025084">
    <property type="protein sequence ID" value="AUH06949.1"/>
    <property type="molecule type" value="Genomic_DNA"/>
</dbReference>